<keyword evidence="7" id="KW-1185">Reference proteome</keyword>
<name>A0A5B9WF92_9BACT</name>
<dbReference type="OrthoDB" id="9814695at2"/>
<dbReference type="SUPFAM" id="SSF51679">
    <property type="entry name" value="Bacterial luciferase-like"/>
    <property type="match status" value="1"/>
</dbReference>
<proteinExistence type="predicted"/>
<dbReference type="InterPro" id="IPR036661">
    <property type="entry name" value="Luciferase-like_sf"/>
</dbReference>
<dbReference type="RefSeq" id="WP_148597984.1">
    <property type="nucleotide sequence ID" value="NZ_CP042997.1"/>
</dbReference>
<reference evidence="6 7" key="1">
    <citation type="submission" date="2019-08" db="EMBL/GenBank/DDBJ databases">
        <title>Deep-cultivation of Planctomycetes and their phenomic and genomic characterization uncovers novel biology.</title>
        <authorList>
            <person name="Wiegand S."/>
            <person name="Jogler M."/>
            <person name="Boedeker C."/>
            <person name="Pinto D."/>
            <person name="Vollmers J."/>
            <person name="Rivas-Marin E."/>
            <person name="Kohn T."/>
            <person name="Peeters S.H."/>
            <person name="Heuer A."/>
            <person name="Rast P."/>
            <person name="Oberbeckmann S."/>
            <person name="Bunk B."/>
            <person name="Jeske O."/>
            <person name="Meyerdierks A."/>
            <person name="Storesund J.E."/>
            <person name="Kallscheuer N."/>
            <person name="Luecker S."/>
            <person name="Lage O.M."/>
            <person name="Pohl T."/>
            <person name="Merkel B.J."/>
            <person name="Hornburger P."/>
            <person name="Mueller R.-W."/>
            <person name="Bruemmer F."/>
            <person name="Labrenz M."/>
            <person name="Spormann A.M."/>
            <person name="Op den Camp H."/>
            <person name="Overmann J."/>
            <person name="Amann R."/>
            <person name="Jetten M.S.M."/>
            <person name="Mascher T."/>
            <person name="Medema M.H."/>
            <person name="Devos D.P."/>
            <person name="Kaster A.-K."/>
            <person name="Ovreas L."/>
            <person name="Rohde M."/>
            <person name="Galperin M.Y."/>
            <person name="Jogler C."/>
        </authorList>
    </citation>
    <scope>NUCLEOTIDE SEQUENCE [LARGE SCALE GENOMIC DNA]</scope>
    <source>
        <strain evidence="6 7">OJF2</strain>
    </source>
</reference>
<keyword evidence="3 6" id="KW-0560">Oxidoreductase</keyword>
<keyword evidence="4 6" id="KW-0503">Monooxygenase</keyword>
<evidence type="ECO:0000313" key="7">
    <source>
        <dbReference type="Proteomes" id="UP000324233"/>
    </source>
</evidence>
<organism evidence="6 7">
    <name type="scientific">Aquisphaera giovannonii</name>
    <dbReference type="NCBI Taxonomy" id="406548"/>
    <lineage>
        <taxon>Bacteria</taxon>
        <taxon>Pseudomonadati</taxon>
        <taxon>Planctomycetota</taxon>
        <taxon>Planctomycetia</taxon>
        <taxon>Isosphaerales</taxon>
        <taxon>Isosphaeraceae</taxon>
        <taxon>Aquisphaera</taxon>
    </lineage>
</organism>
<gene>
    <name evidence="6" type="primary">ssuD_1</name>
    <name evidence="6" type="ORF">OJF2_71530</name>
</gene>
<feature type="domain" description="Luciferase-like" evidence="5">
    <location>
        <begin position="23"/>
        <end position="326"/>
    </location>
</feature>
<dbReference type="Proteomes" id="UP000324233">
    <property type="component" value="Chromosome"/>
</dbReference>
<dbReference type="KEGG" id="agv:OJF2_71530"/>
<dbReference type="PANTHER" id="PTHR42847:SF4">
    <property type="entry name" value="ALKANESULFONATE MONOOXYGENASE-RELATED"/>
    <property type="match status" value="1"/>
</dbReference>
<dbReference type="PANTHER" id="PTHR42847">
    <property type="entry name" value="ALKANESULFONATE MONOOXYGENASE"/>
    <property type="match status" value="1"/>
</dbReference>
<dbReference type="EC" id="1.14.14.5" evidence="6"/>
<dbReference type="AlphaFoldDB" id="A0A5B9WF92"/>
<dbReference type="GO" id="GO:0008726">
    <property type="term" value="F:alkanesulfonate monooxygenase activity"/>
    <property type="evidence" value="ECO:0007669"/>
    <property type="project" value="UniProtKB-EC"/>
</dbReference>
<sequence length="361" mass="39011">MGEGLRFHWSMSSAGDPYRGALPRASQSGVPDLARLAEFCRTAEACGIESVLTAFGFHRPDPIVLATALAARTDRVSFMVAVRSGVCSPTSFVQQVNTVAAVTGGRICLNVVVGHTPEEQRGYGDFLSHDERYARTDEFLTICRALWESREPVTYEGSYYRVENARLNTPFAPGGRGGPEIYLGGNSPQAAALAARHASCLIRLPDTPARMRPEVEALREGGTEVALLVSLLVRPTAEEAIEAAGEMVGSLGSRPKQTHRAFRQRSDSVAFTSMLGRAEEADSPWLTPTLWTGAVPYLGAPAVALVGSPEDVASAILEYRSIGVTQFLFMGWPDVEEMTRFARDVAPIVREREGSPRALAV</sequence>
<evidence type="ECO:0000256" key="1">
    <source>
        <dbReference type="ARBA" id="ARBA00022630"/>
    </source>
</evidence>
<evidence type="ECO:0000256" key="3">
    <source>
        <dbReference type="ARBA" id="ARBA00023002"/>
    </source>
</evidence>
<keyword evidence="1" id="KW-0285">Flavoprotein</keyword>
<dbReference type="Gene3D" id="3.20.20.30">
    <property type="entry name" value="Luciferase-like domain"/>
    <property type="match status" value="1"/>
</dbReference>
<dbReference type="EMBL" id="CP042997">
    <property type="protein sequence ID" value="QEH38550.1"/>
    <property type="molecule type" value="Genomic_DNA"/>
</dbReference>
<dbReference type="Pfam" id="PF00296">
    <property type="entry name" value="Bac_luciferase"/>
    <property type="match status" value="1"/>
</dbReference>
<keyword evidence="2" id="KW-0288">FMN</keyword>
<evidence type="ECO:0000256" key="4">
    <source>
        <dbReference type="ARBA" id="ARBA00023033"/>
    </source>
</evidence>
<accession>A0A5B9WF92</accession>
<evidence type="ECO:0000256" key="2">
    <source>
        <dbReference type="ARBA" id="ARBA00022643"/>
    </source>
</evidence>
<evidence type="ECO:0000313" key="6">
    <source>
        <dbReference type="EMBL" id="QEH38550.1"/>
    </source>
</evidence>
<dbReference type="InterPro" id="IPR011251">
    <property type="entry name" value="Luciferase-like_dom"/>
</dbReference>
<dbReference type="InterPro" id="IPR050172">
    <property type="entry name" value="SsuD_RutA_monooxygenase"/>
</dbReference>
<dbReference type="GO" id="GO:0046306">
    <property type="term" value="P:alkanesulfonate catabolic process"/>
    <property type="evidence" value="ECO:0007669"/>
    <property type="project" value="TreeGrafter"/>
</dbReference>
<evidence type="ECO:0000259" key="5">
    <source>
        <dbReference type="Pfam" id="PF00296"/>
    </source>
</evidence>
<protein>
    <submittedName>
        <fullName evidence="6">Alkanesulfonate monooxygenase</fullName>
        <ecNumber evidence="6">1.14.14.5</ecNumber>
    </submittedName>
</protein>